<dbReference type="PANTHER" id="PTHR45774">
    <property type="entry name" value="BTB/POZ DOMAIN-CONTAINING"/>
    <property type="match status" value="1"/>
</dbReference>
<dbReference type="AlphaFoldDB" id="B0WAD8"/>
<dbReference type="GO" id="GO:0022008">
    <property type="term" value="P:neurogenesis"/>
    <property type="evidence" value="ECO:0007669"/>
    <property type="project" value="TreeGrafter"/>
</dbReference>
<dbReference type="Gene3D" id="1.25.40.420">
    <property type="match status" value="1"/>
</dbReference>
<dbReference type="InterPro" id="IPR011705">
    <property type="entry name" value="BACK"/>
</dbReference>
<organism>
    <name type="scientific">Culex quinquefasciatus</name>
    <name type="common">Southern house mosquito</name>
    <name type="synonym">Culex pungens</name>
    <dbReference type="NCBI Taxonomy" id="7176"/>
    <lineage>
        <taxon>Eukaryota</taxon>
        <taxon>Metazoa</taxon>
        <taxon>Ecdysozoa</taxon>
        <taxon>Arthropoda</taxon>
        <taxon>Hexapoda</taxon>
        <taxon>Insecta</taxon>
        <taxon>Pterygota</taxon>
        <taxon>Neoptera</taxon>
        <taxon>Endopterygota</taxon>
        <taxon>Diptera</taxon>
        <taxon>Nematocera</taxon>
        <taxon>Culicoidea</taxon>
        <taxon>Culicidae</taxon>
        <taxon>Culicinae</taxon>
        <taxon>Culicini</taxon>
        <taxon>Culex</taxon>
        <taxon>Culex</taxon>
    </lineage>
</organism>
<keyword evidence="4" id="KW-1185">Reference proteome</keyword>
<gene>
    <name evidence="3" type="primary">6035491</name>
    <name evidence="2" type="ORF">CpipJ_CPIJ003990</name>
</gene>
<dbReference type="OrthoDB" id="7765169at2759"/>
<dbReference type="EnsemblMetazoa" id="CPIJ003990-RA">
    <property type="protein sequence ID" value="CPIJ003990-PA"/>
    <property type="gene ID" value="CPIJ003990"/>
</dbReference>
<protein>
    <recommendedName>
        <fullName evidence="1">BTB domain-containing protein</fullName>
    </recommendedName>
</protein>
<sequence>MLLPNETSIRNLLSLGSSMADTAFSFDVPLGDRLEQLVNSEYGADVFFKVGEAGELMFAHKIIITTASEVFYAQLNGKFEEATKNTRTDPIAIKDINSTIFLEILRFMYCEKVNLNGDNLVEVNYAAKKYLLSKLVDICDKFIQDKIKEENVLKIFNDNRRYEFVDINTICLQVICDNPLECFDQKLFLALELGSLKLIVDSPEMNCHDDQLVRACERWLKTNSNRQRISKEFSQVMKGRNCRELHCQKLHAFSKFSYSDTVVTDITIEVSKPFNLYGFGILIGTESTDIQSLKLNVEVKVEFDDEWENCFSTEVVVPVKQEEVYVYEVVFKKIIMEEHGMYRIVVKMEDDEEPLSEMFHLEFFEPAGTAWKNWMELSYTDEEDQNCLSYLLVNKK</sequence>
<dbReference type="InParanoid" id="B0WAD8"/>
<dbReference type="PROSITE" id="PS50097">
    <property type="entry name" value="BTB"/>
    <property type="match status" value="1"/>
</dbReference>
<dbReference type="Pfam" id="PF07707">
    <property type="entry name" value="BACK"/>
    <property type="match status" value="1"/>
</dbReference>
<dbReference type="SUPFAM" id="SSF54695">
    <property type="entry name" value="POZ domain"/>
    <property type="match status" value="1"/>
</dbReference>
<reference evidence="2" key="1">
    <citation type="submission" date="2007-03" db="EMBL/GenBank/DDBJ databases">
        <title>Annotation of Culex pipiens quinquefasciatus.</title>
        <authorList>
            <consortium name="The Broad Institute Genome Sequencing Platform"/>
            <person name="Atkinson P.W."/>
            <person name="Hemingway J."/>
            <person name="Christensen B.M."/>
            <person name="Higgs S."/>
            <person name="Kodira C."/>
            <person name="Hannick L."/>
            <person name="Megy K."/>
            <person name="O'Leary S."/>
            <person name="Pearson M."/>
            <person name="Haas B.J."/>
            <person name="Mauceli E."/>
            <person name="Wortman J.R."/>
            <person name="Lee N.H."/>
            <person name="Guigo R."/>
            <person name="Stanke M."/>
            <person name="Alvarado L."/>
            <person name="Amedeo P."/>
            <person name="Antoine C.H."/>
            <person name="Arensburger P."/>
            <person name="Bidwell S.L."/>
            <person name="Crawford M."/>
            <person name="Camaro F."/>
            <person name="Devon K."/>
            <person name="Engels R."/>
            <person name="Hammond M."/>
            <person name="Howarth C."/>
            <person name="Koehrsen M."/>
            <person name="Lawson D."/>
            <person name="Montgomery P."/>
            <person name="Nene V."/>
            <person name="Nusbaum C."/>
            <person name="Puiu D."/>
            <person name="Romero-Severson J."/>
            <person name="Severson D.W."/>
            <person name="Shumway M."/>
            <person name="Sisk P."/>
            <person name="Stolte C."/>
            <person name="Zeng Q."/>
            <person name="Eisenstadt E."/>
            <person name="Fraser-Liggett C."/>
            <person name="Strausberg R."/>
            <person name="Galagan J."/>
            <person name="Birren B."/>
            <person name="Collins F.H."/>
        </authorList>
    </citation>
    <scope>NUCLEOTIDE SEQUENCE [LARGE SCALE GENOMIC DNA]</scope>
    <source>
        <strain evidence="2">JHB</strain>
    </source>
</reference>
<name>B0WAD8_CULQU</name>
<dbReference type="HOGENOM" id="CLU_060607_0_0_1"/>
<reference evidence="3" key="2">
    <citation type="submission" date="2020-05" db="UniProtKB">
        <authorList>
            <consortium name="EnsemblMetazoa"/>
        </authorList>
    </citation>
    <scope>IDENTIFICATION</scope>
    <source>
        <strain evidence="3">JHB</strain>
    </source>
</reference>
<evidence type="ECO:0000313" key="2">
    <source>
        <dbReference type="EMBL" id="EDS41028.1"/>
    </source>
</evidence>
<dbReference type="OMA" id="KVEIVIM"/>
<proteinExistence type="predicted"/>
<dbReference type="Gene3D" id="3.30.710.10">
    <property type="entry name" value="Potassium Channel Kv1.1, Chain A"/>
    <property type="match status" value="1"/>
</dbReference>
<dbReference type="VEuPathDB" id="VectorBase:CQUJHB012992"/>
<dbReference type="InterPro" id="IPR011333">
    <property type="entry name" value="SKP1/BTB/POZ_sf"/>
</dbReference>
<dbReference type="VEuPathDB" id="VectorBase:CPIJ003990"/>
<evidence type="ECO:0000313" key="4">
    <source>
        <dbReference type="Proteomes" id="UP000002320"/>
    </source>
</evidence>
<dbReference type="Pfam" id="PF00651">
    <property type="entry name" value="BTB"/>
    <property type="match status" value="1"/>
</dbReference>
<dbReference type="Proteomes" id="UP000002320">
    <property type="component" value="Unassembled WGS sequence"/>
</dbReference>
<dbReference type="eggNOG" id="KOG2075">
    <property type="taxonomic scope" value="Eukaryota"/>
</dbReference>
<dbReference type="GO" id="GO:0005829">
    <property type="term" value="C:cytosol"/>
    <property type="evidence" value="ECO:0007669"/>
    <property type="project" value="TreeGrafter"/>
</dbReference>
<dbReference type="EMBL" id="DS231870">
    <property type="protein sequence ID" value="EDS41028.1"/>
    <property type="molecule type" value="Genomic_DNA"/>
</dbReference>
<dbReference type="STRING" id="7176.B0WAD8"/>
<accession>B0WAD8</accession>
<dbReference type="PANTHER" id="PTHR45774:SF9">
    <property type="entry name" value="LUTE, ISOFORM D"/>
    <property type="match status" value="1"/>
</dbReference>
<dbReference type="SMART" id="SM00225">
    <property type="entry name" value="BTB"/>
    <property type="match status" value="1"/>
</dbReference>
<feature type="domain" description="BTB" evidence="1">
    <location>
        <begin position="44"/>
        <end position="117"/>
    </location>
</feature>
<dbReference type="InterPro" id="IPR000210">
    <property type="entry name" value="BTB/POZ_dom"/>
</dbReference>
<dbReference type="KEGG" id="cqu:CpipJ_CPIJ003990"/>
<evidence type="ECO:0000313" key="3">
    <source>
        <dbReference type="EnsemblMetazoa" id="CPIJ003990-PA"/>
    </source>
</evidence>
<evidence type="ECO:0000259" key="1">
    <source>
        <dbReference type="PROSITE" id="PS50097"/>
    </source>
</evidence>